<feature type="domain" description="B box-type" evidence="7">
    <location>
        <begin position="139"/>
        <end position="179"/>
    </location>
</feature>
<keyword evidence="9" id="KW-1185">Reference proteome</keyword>
<dbReference type="AlphaFoldDB" id="A0A5N5LBH4"/>
<keyword evidence="3" id="KW-0862">Zinc</keyword>
<dbReference type="Pfam" id="PF15227">
    <property type="entry name" value="zf-C3HC4_4"/>
    <property type="match status" value="1"/>
</dbReference>
<feature type="domain" description="RING-type" evidence="6">
    <location>
        <begin position="14"/>
        <end position="56"/>
    </location>
</feature>
<organism evidence="8 9">
    <name type="scientific">Pangasianodon hypophthalmus</name>
    <name type="common">Striped catfish</name>
    <name type="synonym">Helicophagus hypophthalmus</name>
    <dbReference type="NCBI Taxonomy" id="310915"/>
    <lineage>
        <taxon>Eukaryota</taxon>
        <taxon>Metazoa</taxon>
        <taxon>Chordata</taxon>
        <taxon>Craniata</taxon>
        <taxon>Vertebrata</taxon>
        <taxon>Euteleostomi</taxon>
        <taxon>Actinopterygii</taxon>
        <taxon>Neopterygii</taxon>
        <taxon>Teleostei</taxon>
        <taxon>Ostariophysi</taxon>
        <taxon>Siluriformes</taxon>
        <taxon>Pangasiidae</taxon>
        <taxon>Pangasianodon</taxon>
    </lineage>
</organism>
<dbReference type="Gene3D" id="3.30.160.60">
    <property type="entry name" value="Classic Zinc Finger"/>
    <property type="match status" value="1"/>
</dbReference>
<dbReference type="SMART" id="SM00184">
    <property type="entry name" value="RING"/>
    <property type="match status" value="1"/>
</dbReference>
<dbReference type="PROSITE" id="PS50119">
    <property type="entry name" value="ZF_BBOX"/>
    <property type="match status" value="1"/>
</dbReference>
<dbReference type="PANTHER" id="PTHR25465">
    <property type="entry name" value="B-BOX DOMAIN CONTAINING"/>
    <property type="match status" value="1"/>
</dbReference>
<dbReference type="PROSITE" id="PS00518">
    <property type="entry name" value="ZF_RING_1"/>
    <property type="match status" value="1"/>
</dbReference>
<accession>A0A5N5LBH4</accession>
<evidence type="ECO:0000259" key="7">
    <source>
        <dbReference type="PROSITE" id="PS50119"/>
    </source>
</evidence>
<evidence type="ECO:0000259" key="6">
    <source>
        <dbReference type="PROSITE" id="PS50089"/>
    </source>
</evidence>
<dbReference type="PANTHER" id="PTHR25465:SF5">
    <property type="entry name" value="E3 UBIQUITIN_ISG15 LIGASE TRIM25-RELATED"/>
    <property type="match status" value="1"/>
</dbReference>
<dbReference type="PROSITE" id="PS50089">
    <property type="entry name" value="ZF_RING_2"/>
    <property type="match status" value="1"/>
</dbReference>
<dbReference type="Gene3D" id="3.30.40.10">
    <property type="entry name" value="Zinc/RING finger domain, C3HC4 (zinc finger)"/>
    <property type="match status" value="1"/>
</dbReference>
<gene>
    <name evidence="8" type="ORF">PHYPO_G00097830</name>
</gene>
<dbReference type="Gene3D" id="4.10.830.40">
    <property type="match status" value="1"/>
</dbReference>
<dbReference type="CDD" id="cd19769">
    <property type="entry name" value="Bbox2_TRIM16-like"/>
    <property type="match status" value="1"/>
</dbReference>
<reference evidence="8 9" key="1">
    <citation type="submission" date="2019-06" db="EMBL/GenBank/DDBJ databases">
        <title>A chromosome-scale genome assembly of the striped catfish, Pangasianodon hypophthalmus.</title>
        <authorList>
            <person name="Wen M."/>
            <person name="Zahm M."/>
            <person name="Roques C."/>
            <person name="Cabau C."/>
            <person name="Klopp C."/>
            <person name="Donnadieu C."/>
            <person name="Jouanno E."/>
            <person name="Avarre J.-C."/>
            <person name="Campet M."/>
            <person name="Ha T.T.T."/>
            <person name="Dugue R."/>
            <person name="Lampietro C."/>
            <person name="Louis A."/>
            <person name="Herpin A."/>
            <person name="Echchiki A."/>
            <person name="Berthelot C."/>
            <person name="Parey E."/>
            <person name="Roest-Crollius H."/>
            <person name="Braasch I."/>
            <person name="Postlethwait J."/>
            <person name="Bobe J."/>
            <person name="Montfort J."/>
            <person name="Bouchez O."/>
            <person name="Begum T."/>
            <person name="Schartl M."/>
            <person name="Guiguen Y."/>
        </authorList>
    </citation>
    <scope>NUCLEOTIDE SEQUENCE [LARGE SCALE GENOMIC DNA]</scope>
    <source>
        <strain evidence="8 9">Indonesia</strain>
        <tissue evidence="8">Blood</tissue>
    </source>
</reference>
<dbReference type="Proteomes" id="UP000327468">
    <property type="component" value="Chromosome 19"/>
</dbReference>
<comment type="caution">
    <text evidence="8">The sequence shown here is derived from an EMBL/GenBank/DDBJ whole genome shotgun (WGS) entry which is preliminary data.</text>
</comment>
<evidence type="ECO:0000313" key="8">
    <source>
        <dbReference type="EMBL" id="KAB5540135.1"/>
    </source>
</evidence>
<dbReference type="InterPro" id="IPR051051">
    <property type="entry name" value="E3_ubiq-ligase_TRIM/RNF"/>
</dbReference>
<evidence type="ECO:0008006" key="10">
    <source>
        <dbReference type="Google" id="ProtNLM"/>
    </source>
</evidence>
<sequence length="289" mass="32964">MAESLFQTKDQYNCSVCLELMKDPATIPCGHSYCMSCIKAYWEQDEFSRPRCPQCRHEFHTKPALNKNTMLAEILEKLRNTTLQGSPAQPGEVVCDLCTDIKLRAVRSCLECRASYCETHLQPHYDIPALKKHKLVVATEIQTCPRHDKLLEAFCRTDNMCICLSCVMDEHKGHDTVSSAAERDEKQATLEANKCTFVTKRKKREKELHELREATEAHANFKNMPSASGAEESPSRTLQPVVSFSAVSHMVYEFKEKLEIFWKQKVNNVGEILMSSCPEEVPPQVQQFT</sequence>
<dbReference type="SUPFAM" id="SSF57850">
    <property type="entry name" value="RING/U-box"/>
    <property type="match status" value="1"/>
</dbReference>
<dbReference type="InterPro" id="IPR001841">
    <property type="entry name" value="Znf_RING"/>
</dbReference>
<dbReference type="InterPro" id="IPR013083">
    <property type="entry name" value="Znf_RING/FYVE/PHD"/>
</dbReference>
<feature type="region of interest" description="Disordered" evidence="5">
    <location>
        <begin position="215"/>
        <end position="235"/>
    </location>
</feature>
<evidence type="ECO:0000313" key="9">
    <source>
        <dbReference type="Proteomes" id="UP000327468"/>
    </source>
</evidence>
<dbReference type="InterPro" id="IPR000315">
    <property type="entry name" value="Znf_B-box"/>
</dbReference>
<evidence type="ECO:0000256" key="4">
    <source>
        <dbReference type="PROSITE-ProRule" id="PRU00024"/>
    </source>
</evidence>
<evidence type="ECO:0000256" key="1">
    <source>
        <dbReference type="ARBA" id="ARBA00022723"/>
    </source>
</evidence>
<name>A0A5N5LBH4_PANHP</name>
<dbReference type="InterPro" id="IPR017907">
    <property type="entry name" value="Znf_RING_CS"/>
</dbReference>
<protein>
    <recommendedName>
        <fullName evidence="10">RING-type domain-containing protein</fullName>
    </recommendedName>
</protein>
<evidence type="ECO:0000256" key="3">
    <source>
        <dbReference type="ARBA" id="ARBA00022833"/>
    </source>
</evidence>
<proteinExistence type="predicted"/>
<dbReference type="SMART" id="SM00336">
    <property type="entry name" value="BBOX"/>
    <property type="match status" value="1"/>
</dbReference>
<dbReference type="SUPFAM" id="SSF57845">
    <property type="entry name" value="B-box zinc-binding domain"/>
    <property type="match status" value="1"/>
</dbReference>
<keyword evidence="2 4" id="KW-0863">Zinc-finger</keyword>
<dbReference type="GO" id="GO:0008270">
    <property type="term" value="F:zinc ion binding"/>
    <property type="evidence" value="ECO:0007669"/>
    <property type="project" value="UniProtKB-KW"/>
</dbReference>
<evidence type="ECO:0000256" key="2">
    <source>
        <dbReference type="ARBA" id="ARBA00022771"/>
    </source>
</evidence>
<dbReference type="EMBL" id="VFJC01000020">
    <property type="protein sequence ID" value="KAB5540135.1"/>
    <property type="molecule type" value="Genomic_DNA"/>
</dbReference>
<dbReference type="CDD" id="cd19802">
    <property type="entry name" value="Bbox1_TRIM8-like"/>
    <property type="match status" value="1"/>
</dbReference>
<keyword evidence="1" id="KW-0479">Metal-binding</keyword>
<evidence type="ECO:0000256" key="5">
    <source>
        <dbReference type="SAM" id="MobiDB-lite"/>
    </source>
</evidence>
<dbReference type="Pfam" id="PF00643">
    <property type="entry name" value="zf-B_box"/>
    <property type="match status" value="1"/>
</dbReference>